<keyword evidence="5 16" id="KW-0732">Signal</keyword>
<evidence type="ECO:0000256" key="15">
    <source>
        <dbReference type="ARBA" id="ARBA00047174"/>
    </source>
</evidence>
<dbReference type="EMBL" id="JAUKUD010000004">
    <property type="protein sequence ID" value="KAK0745604.1"/>
    <property type="molecule type" value="Genomic_DNA"/>
</dbReference>
<comment type="subcellular location">
    <subcellularLocation>
        <location evidence="2">Secreted</location>
    </subcellularLocation>
</comment>
<keyword evidence="18" id="KW-0378">Hydrolase</keyword>
<reference evidence="18" key="1">
    <citation type="submission" date="2023-06" db="EMBL/GenBank/DDBJ databases">
        <title>Genome-scale phylogeny and comparative genomics of the fungal order Sordariales.</title>
        <authorList>
            <consortium name="Lawrence Berkeley National Laboratory"/>
            <person name="Hensen N."/>
            <person name="Bonometti L."/>
            <person name="Westerberg I."/>
            <person name="Brannstrom I.O."/>
            <person name="Guillou S."/>
            <person name="Cros-Aarteil S."/>
            <person name="Calhoun S."/>
            <person name="Haridas S."/>
            <person name="Kuo A."/>
            <person name="Mondo S."/>
            <person name="Pangilinan J."/>
            <person name="Riley R."/>
            <person name="LaButti K."/>
            <person name="Andreopoulos B."/>
            <person name="Lipzen A."/>
            <person name="Chen C."/>
            <person name="Yanf M."/>
            <person name="Daum C."/>
            <person name="Ng V."/>
            <person name="Clum A."/>
            <person name="Steindorff A."/>
            <person name="Ohm R."/>
            <person name="Martin F."/>
            <person name="Silar P."/>
            <person name="Natvig D."/>
            <person name="Lalanne C."/>
            <person name="Gautier V."/>
            <person name="Ament-velasquez S.L."/>
            <person name="Kruys A."/>
            <person name="Hutchinson M.I."/>
            <person name="Powell A.J."/>
            <person name="Barry K."/>
            <person name="Miller A.N."/>
            <person name="Grigoriev I.V."/>
            <person name="Debuchy R."/>
            <person name="Gladieux P."/>
            <person name="Thoren M.H."/>
            <person name="Johannesson H."/>
        </authorList>
    </citation>
    <scope>NUCLEOTIDE SEQUENCE</scope>
    <source>
        <strain evidence="18">SMH3187-1</strain>
    </source>
</reference>
<feature type="domain" description="Auxiliary Activity family 9 catalytic" evidence="17">
    <location>
        <begin position="20"/>
        <end position="242"/>
    </location>
</feature>
<evidence type="ECO:0000256" key="10">
    <source>
        <dbReference type="ARBA" id="ARBA00023157"/>
    </source>
</evidence>
<dbReference type="PANTHER" id="PTHR33353">
    <property type="entry name" value="PUTATIVE (AFU_ORTHOLOGUE AFUA_1G12560)-RELATED"/>
    <property type="match status" value="1"/>
</dbReference>
<evidence type="ECO:0000259" key="17">
    <source>
        <dbReference type="Pfam" id="PF03443"/>
    </source>
</evidence>
<evidence type="ECO:0000256" key="16">
    <source>
        <dbReference type="SAM" id="SignalP"/>
    </source>
</evidence>
<dbReference type="EC" id="1.14.99.56" evidence="15"/>
<feature type="signal peptide" evidence="16">
    <location>
        <begin position="1"/>
        <end position="19"/>
    </location>
</feature>
<dbReference type="PANTHER" id="PTHR33353:SF10">
    <property type="entry name" value="ENDO-BETA-1,4-GLUCANASE D"/>
    <property type="match status" value="1"/>
</dbReference>
<comment type="caution">
    <text evidence="18">The sequence shown here is derived from an EMBL/GenBank/DDBJ whole genome shotgun (WGS) entry which is preliminary data.</text>
</comment>
<evidence type="ECO:0000256" key="1">
    <source>
        <dbReference type="ARBA" id="ARBA00001973"/>
    </source>
</evidence>
<evidence type="ECO:0000256" key="11">
    <source>
        <dbReference type="ARBA" id="ARBA00023277"/>
    </source>
</evidence>
<dbReference type="InterPro" id="IPR005103">
    <property type="entry name" value="AA9_LPMO"/>
</dbReference>
<comment type="cofactor">
    <cofactor evidence="1">
        <name>Cu(2+)</name>
        <dbReference type="ChEBI" id="CHEBI:29036"/>
    </cofactor>
</comment>
<keyword evidence="11" id="KW-0119">Carbohydrate metabolism</keyword>
<evidence type="ECO:0000256" key="7">
    <source>
        <dbReference type="ARBA" id="ARBA00023002"/>
    </source>
</evidence>
<evidence type="ECO:0000256" key="2">
    <source>
        <dbReference type="ARBA" id="ARBA00004613"/>
    </source>
</evidence>
<evidence type="ECO:0000256" key="5">
    <source>
        <dbReference type="ARBA" id="ARBA00022729"/>
    </source>
</evidence>
<keyword evidence="8" id="KW-0186">Copper</keyword>
<keyword evidence="6" id="KW-0136">Cellulose degradation</keyword>
<keyword evidence="4" id="KW-0479">Metal-binding</keyword>
<keyword evidence="19" id="KW-1185">Reference proteome</keyword>
<keyword evidence="10" id="KW-1015">Disulfide bond</keyword>
<evidence type="ECO:0000256" key="4">
    <source>
        <dbReference type="ARBA" id="ARBA00022723"/>
    </source>
</evidence>
<sequence length="273" mass="30318">MGALFVALLGCSLLPGAFGHNVFGILMVNGTAAPEWTYVLDVESERPRDEWSYQEWDQSYKIPPIIGVDNPAVTCGRRAFEAANRTQTADVLAGSEVGFRVSTDGYGTRDSVYYYPPVDYMKFPRVWHAGPALVYLSRAPGDDLQKYQGDGDWFKIAYAGPLSNTEWQMWPDVSDFNFTVPLTTPPGKYLMRIENIFPETNPGYRQFYVNCALVNIIGPGGGVPKGFAKFPGTYKEEDPGLQAPRNQVSLSGIPREELRLLEYKPPGPAVWTG</sequence>
<dbReference type="GO" id="GO:0005576">
    <property type="term" value="C:extracellular region"/>
    <property type="evidence" value="ECO:0007669"/>
    <property type="project" value="UniProtKB-SubCell"/>
</dbReference>
<comment type="catalytic activity">
    <reaction evidence="14">
        <text>[(1-&gt;4)-beta-D-glucosyl]n+m + reduced acceptor + O2 = 4-dehydro-beta-D-glucosyl-[(1-&gt;4)-beta-D-glucosyl]n-1 + [(1-&gt;4)-beta-D-glucosyl]m + acceptor + H2O.</text>
        <dbReference type="EC" id="1.14.99.56"/>
    </reaction>
</comment>
<keyword evidence="9" id="KW-0503">Monooxygenase</keyword>
<dbReference type="Pfam" id="PF03443">
    <property type="entry name" value="AA9"/>
    <property type="match status" value="1"/>
</dbReference>
<feature type="chain" id="PRO_5041248119" description="lytic cellulose monooxygenase (C4-dehydrogenating)" evidence="16">
    <location>
        <begin position="20"/>
        <end position="273"/>
    </location>
</feature>
<gene>
    <name evidence="18" type="ORF">B0T18DRAFT_134397</name>
</gene>
<comment type="similarity">
    <text evidence="13">Belongs to the polysaccharide monooxygenase AA9 family.</text>
</comment>
<evidence type="ECO:0000256" key="9">
    <source>
        <dbReference type="ARBA" id="ARBA00023033"/>
    </source>
</evidence>
<accession>A0AA40K4H6</accession>
<evidence type="ECO:0000313" key="18">
    <source>
        <dbReference type="EMBL" id="KAK0745604.1"/>
    </source>
</evidence>
<organism evidence="18 19">
    <name type="scientific">Schizothecium vesticola</name>
    <dbReference type="NCBI Taxonomy" id="314040"/>
    <lineage>
        <taxon>Eukaryota</taxon>
        <taxon>Fungi</taxon>
        <taxon>Dikarya</taxon>
        <taxon>Ascomycota</taxon>
        <taxon>Pezizomycotina</taxon>
        <taxon>Sordariomycetes</taxon>
        <taxon>Sordariomycetidae</taxon>
        <taxon>Sordariales</taxon>
        <taxon>Schizotheciaceae</taxon>
        <taxon>Schizothecium</taxon>
    </lineage>
</organism>
<name>A0AA40K4H6_9PEZI</name>
<evidence type="ECO:0000256" key="3">
    <source>
        <dbReference type="ARBA" id="ARBA00022525"/>
    </source>
</evidence>
<keyword evidence="7" id="KW-0560">Oxidoreductase</keyword>
<evidence type="ECO:0000256" key="13">
    <source>
        <dbReference type="ARBA" id="ARBA00044502"/>
    </source>
</evidence>
<keyword evidence="3" id="KW-0964">Secreted</keyword>
<evidence type="ECO:0000256" key="12">
    <source>
        <dbReference type="ARBA" id="ARBA00023326"/>
    </source>
</evidence>
<evidence type="ECO:0000313" key="19">
    <source>
        <dbReference type="Proteomes" id="UP001172155"/>
    </source>
</evidence>
<dbReference type="InterPro" id="IPR049892">
    <property type="entry name" value="AA9"/>
</dbReference>
<proteinExistence type="inferred from homology"/>
<evidence type="ECO:0000256" key="8">
    <source>
        <dbReference type="ARBA" id="ARBA00023008"/>
    </source>
</evidence>
<dbReference type="Gene3D" id="2.70.50.70">
    <property type="match status" value="1"/>
</dbReference>
<dbReference type="AlphaFoldDB" id="A0AA40K4H6"/>
<protein>
    <recommendedName>
        <fullName evidence="15">lytic cellulose monooxygenase (C4-dehydrogenating)</fullName>
        <ecNumber evidence="15">1.14.99.56</ecNumber>
    </recommendedName>
</protein>
<dbReference type="GO" id="GO:0016787">
    <property type="term" value="F:hydrolase activity"/>
    <property type="evidence" value="ECO:0007669"/>
    <property type="project" value="UniProtKB-KW"/>
</dbReference>
<dbReference type="Proteomes" id="UP001172155">
    <property type="component" value="Unassembled WGS sequence"/>
</dbReference>
<dbReference type="GO" id="GO:0046872">
    <property type="term" value="F:metal ion binding"/>
    <property type="evidence" value="ECO:0007669"/>
    <property type="project" value="UniProtKB-KW"/>
</dbReference>
<keyword evidence="12" id="KW-0624">Polysaccharide degradation</keyword>
<evidence type="ECO:0000256" key="14">
    <source>
        <dbReference type="ARBA" id="ARBA00045077"/>
    </source>
</evidence>
<dbReference type="GO" id="GO:0004497">
    <property type="term" value="F:monooxygenase activity"/>
    <property type="evidence" value="ECO:0007669"/>
    <property type="project" value="UniProtKB-KW"/>
</dbReference>
<dbReference type="GO" id="GO:0030245">
    <property type="term" value="P:cellulose catabolic process"/>
    <property type="evidence" value="ECO:0007669"/>
    <property type="project" value="UniProtKB-KW"/>
</dbReference>
<evidence type="ECO:0000256" key="6">
    <source>
        <dbReference type="ARBA" id="ARBA00023001"/>
    </source>
</evidence>